<evidence type="ECO:0000256" key="1">
    <source>
        <dbReference type="ARBA" id="ARBA00023186"/>
    </source>
</evidence>
<proteinExistence type="predicted"/>
<keyword evidence="2" id="KW-0175">Coiled coil</keyword>
<sequence length="318" mass="36497">MPFHRDACQPYLWLLVFFLVLLPGQLRADDSQAWLLKGEQQLKLNNDDEAIYWLEKAAAQHNAKAQQLLGHYYAGQQEWQKAIFYQLQQALDGNTQALIQLGQWLSVVDPKTLIDLDWTEVLYRLASDSNPQAEPLYNQWLEQKFNQQRSAQLDSEIQSQIAPVAAPNPRPIATPLSFGVWLPLASFALFVVLAFLFWRVRRQRRTAPSVPTTTTDHEQQLIKQKRLLLAMKSKITELQKELEHQKSQASTHPLSEAYALLGFDQQDALTLQQLKARYKILAKIHHPDCGGSERHMQKLNQAVKTLAHHLKSTSVSHR</sequence>
<keyword evidence="3" id="KW-0812">Transmembrane</keyword>
<protein>
    <recommendedName>
        <fullName evidence="4">J domain-containing protein</fullName>
    </recommendedName>
</protein>
<dbReference type="AlphaFoldDB" id="A0AB39HBA4"/>
<dbReference type="SUPFAM" id="SSF46565">
    <property type="entry name" value="Chaperone J-domain"/>
    <property type="match status" value="1"/>
</dbReference>
<feature type="coiled-coil region" evidence="2">
    <location>
        <begin position="221"/>
        <end position="248"/>
    </location>
</feature>
<dbReference type="InterPro" id="IPR001623">
    <property type="entry name" value="DnaJ_domain"/>
</dbReference>
<dbReference type="InterPro" id="IPR036869">
    <property type="entry name" value="J_dom_sf"/>
</dbReference>
<dbReference type="SUPFAM" id="SSF81901">
    <property type="entry name" value="HCP-like"/>
    <property type="match status" value="1"/>
</dbReference>
<evidence type="ECO:0000259" key="4">
    <source>
        <dbReference type="PROSITE" id="PS50076"/>
    </source>
</evidence>
<evidence type="ECO:0000313" key="5">
    <source>
        <dbReference type="EMBL" id="XDK24134.1"/>
    </source>
</evidence>
<dbReference type="RefSeq" id="WP_306100191.1">
    <property type="nucleotide sequence ID" value="NZ_CP162601.1"/>
</dbReference>
<dbReference type="EMBL" id="CP162601">
    <property type="protein sequence ID" value="XDK24134.1"/>
    <property type="molecule type" value="Genomic_DNA"/>
</dbReference>
<feature type="domain" description="J" evidence="4">
    <location>
        <begin position="256"/>
        <end position="318"/>
    </location>
</feature>
<organism evidence="5">
    <name type="scientific">Vibrio sp. HB236076</name>
    <dbReference type="NCBI Taxonomy" id="3232307"/>
    <lineage>
        <taxon>Bacteria</taxon>
        <taxon>Pseudomonadati</taxon>
        <taxon>Pseudomonadota</taxon>
        <taxon>Gammaproteobacteria</taxon>
        <taxon>Vibrionales</taxon>
        <taxon>Vibrionaceae</taxon>
        <taxon>Vibrio</taxon>
    </lineage>
</organism>
<evidence type="ECO:0000256" key="3">
    <source>
        <dbReference type="SAM" id="Phobius"/>
    </source>
</evidence>
<name>A0AB39HBA4_9VIBR</name>
<dbReference type="KEGG" id="vih:AB0763_07820"/>
<reference evidence="5" key="1">
    <citation type="submission" date="2024-07" db="EMBL/GenBank/DDBJ databases">
        <title>Genome Analysis of a Potential Novel Vibrio Species Secreting pH- and Thermo-stable Alginate Lyase and its Application in Producing Alginate Oligosaccharides.</title>
        <authorList>
            <person name="Huang H."/>
            <person name="Bao K."/>
        </authorList>
    </citation>
    <scope>NUCLEOTIDE SEQUENCE</scope>
    <source>
        <strain evidence="5">HB236076</strain>
    </source>
</reference>
<gene>
    <name evidence="5" type="ORF">AB0763_07820</name>
</gene>
<feature type="transmembrane region" description="Helical" evidence="3">
    <location>
        <begin position="178"/>
        <end position="198"/>
    </location>
</feature>
<dbReference type="Gene3D" id="1.25.40.10">
    <property type="entry name" value="Tetratricopeptide repeat domain"/>
    <property type="match status" value="1"/>
</dbReference>
<keyword evidence="1" id="KW-0143">Chaperone</keyword>
<keyword evidence="3" id="KW-1133">Transmembrane helix</keyword>
<dbReference type="PROSITE" id="PS50076">
    <property type="entry name" value="DNAJ_2"/>
    <property type="match status" value="1"/>
</dbReference>
<dbReference type="InterPro" id="IPR011990">
    <property type="entry name" value="TPR-like_helical_dom_sf"/>
</dbReference>
<dbReference type="SMART" id="SM00271">
    <property type="entry name" value="DnaJ"/>
    <property type="match status" value="1"/>
</dbReference>
<dbReference type="Gene3D" id="1.10.287.110">
    <property type="entry name" value="DnaJ domain"/>
    <property type="match status" value="1"/>
</dbReference>
<evidence type="ECO:0000256" key="2">
    <source>
        <dbReference type="SAM" id="Coils"/>
    </source>
</evidence>
<accession>A0AB39HBA4</accession>
<keyword evidence="3" id="KW-0472">Membrane</keyword>